<dbReference type="Proteomes" id="UP000298652">
    <property type="component" value="Chromosome 1"/>
</dbReference>
<feature type="compositionally biased region" description="Basic and acidic residues" evidence="1">
    <location>
        <begin position="9"/>
        <end position="21"/>
    </location>
</feature>
<protein>
    <recommendedName>
        <fullName evidence="4">RNase H type-1 domain-containing protein</fullName>
    </recommendedName>
</protein>
<keyword evidence="3" id="KW-1185">Reference proteome</keyword>
<feature type="region of interest" description="Disordered" evidence="1">
    <location>
        <begin position="54"/>
        <end position="75"/>
    </location>
</feature>
<evidence type="ECO:0000313" key="3">
    <source>
        <dbReference type="Proteomes" id="UP000298652"/>
    </source>
</evidence>
<dbReference type="AlphaFoldDB" id="A0A4V6DDP4"/>
<proteinExistence type="predicted"/>
<evidence type="ECO:0000256" key="1">
    <source>
        <dbReference type="SAM" id="MobiDB-lite"/>
    </source>
</evidence>
<evidence type="ECO:0008006" key="4">
    <source>
        <dbReference type="Google" id="ProtNLM"/>
    </source>
</evidence>
<feature type="region of interest" description="Disordered" evidence="1">
    <location>
        <begin position="1"/>
        <end position="40"/>
    </location>
</feature>
<accession>A0A4V6DDP4</accession>
<sequence>MELCSIRQQGDHNDLKGKKFVSDSLGAGKKSRPESEATRWTAPQEGWLKVNADGALDDNSGEGGIGVVIRDSREN</sequence>
<dbReference type="EMBL" id="CM016552">
    <property type="protein sequence ID" value="TKW42356.1"/>
    <property type="molecule type" value="Genomic_DNA"/>
</dbReference>
<organism evidence="2 3">
    <name type="scientific">Setaria viridis</name>
    <name type="common">Green bristlegrass</name>
    <name type="synonym">Setaria italica subsp. viridis</name>
    <dbReference type="NCBI Taxonomy" id="4556"/>
    <lineage>
        <taxon>Eukaryota</taxon>
        <taxon>Viridiplantae</taxon>
        <taxon>Streptophyta</taxon>
        <taxon>Embryophyta</taxon>
        <taxon>Tracheophyta</taxon>
        <taxon>Spermatophyta</taxon>
        <taxon>Magnoliopsida</taxon>
        <taxon>Liliopsida</taxon>
        <taxon>Poales</taxon>
        <taxon>Poaceae</taxon>
        <taxon>PACMAD clade</taxon>
        <taxon>Panicoideae</taxon>
        <taxon>Panicodae</taxon>
        <taxon>Paniceae</taxon>
        <taxon>Cenchrinae</taxon>
        <taxon>Setaria</taxon>
    </lineage>
</organism>
<dbReference type="Gramene" id="TKW42356">
    <property type="protein sequence ID" value="TKW42356"/>
    <property type="gene ID" value="SEVIR_1G378700v2"/>
</dbReference>
<evidence type="ECO:0000313" key="2">
    <source>
        <dbReference type="EMBL" id="TKW42356.1"/>
    </source>
</evidence>
<gene>
    <name evidence="2" type="ORF">SEVIR_1G378700v2</name>
</gene>
<reference evidence="2" key="1">
    <citation type="submission" date="2019-03" db="EMBL/GenBank/DDBJ databases">
        <title>WGS assembly of Setaria viridis.</title>
        <authorList>
            <person name="Huang P."/>
            <person name="Jenkins J."/>
            <person name="Grimwood J."/>
            <person name="Barry K."/>
            <person name="Healey A."/>
            <person name="Mamidi S."/>
            <person name="Sreedasyam A."/>
            <person name="Shu S."/>
            <person name="Feldman M."/>
            <person name="Wu J."/>
            <person name="Yu Y."/>
            <person name="Chen C."/>
            <person name="Johnson J."/>
            <person name="Rokhsar D."/>
            <person name="Baxter I."/>
            <person name="Schmutz J."/>
            <person name="Brutnell T."/>
            <person name="Kellogg E."/>
        </authorList>
    </citation>
    <scope>NUCLEOTIDE SEQUENCE [LARGE SCALE GENOMIC DNA]</scope>
</reference>
<name>A0A4V6DDP4_SETVI</name>